<dbReference type="CDD" id="cd17319">
    <property type="entry name" value="MFS_ExuT_GudP_like"/>
    <property type="match status" value="1"/>
</dbReference>
<keyword evidence="2" id="KW-0813">Transport</keyword>
<feature type="transmembrane region" description="Helical" evidence="6">
    <location>
        <begin position="48"/>
        <end position="70"/>
    </location>
</feature>
<feature type="transmembrane region" description="Helical" evidence="6">
    <location>
        <begin position="170"/>
        <end position="190"/>
    </location>
</feature>
<dbReference type="InterPro" id="IPR011701">
    <property type="entry name" value="MFS"/>
</dbReference>
<dbReference type="RefSeq" id="WP_186502987.1">
    <property type="nucleotide sequence ID" value="NZ_JACOGK010000015.1"/>
</dbReference>
<feature type="transmembrane region" description="Helical" evidence="6">
    <location>
        <begin position="274"/>
        <end position="293"/>
    </location>
</feature>
<dbReference type="InterPro" id="IPR050382">
    <property type="entry name" value="MFS_Na/Anion_cotransporter"/>
</dbReference>
<feature type="transmembrane region" description="Helical" evidence="6">
    <location>
        <begin position="367"/>
        <end position="387"/>
    </location>
</feature>
<evidence type="ECO:0000313" key="9">
    <source>
        <dbReference type="Proteomes" id="UP000606870"/>
    </source>
</evidence>
<feature type="transmembrane region" description="Helical" evidence="6">
    <location>
        <begin position="393"/>
        <end position="414"/>
    </location>
</feature>
<keyword evidence="3 6" id="KW-0812">Transmembrane</keyword>
<evidence type="ECO:0000256" key="3">
    <source>
        <dbReference type="ARBA" id="ARBA00022692"/>
    </source>
</evidence>
<evidence type="ECO:0000259" key="7">
    <source>
        <dbReference type="PROSITE" id="PS50850"/>
    </source>
</evidence>
<dbReference type="PANTHER" id="PTHR11662:SF399">
    <property type="entry name" value="FI19708P1-RELATED"/>
    <property type="match status" value="1"/>
</dbReference>
<dbReference type="InterPro" id="IPR020846">
    <property type="entry name" value="MFS_dom"/>
</dbReference>
<accession>A0ABR6VHQ0</accession>
<dbReference type="Pfam" id="PF07690">
    <property type="entry name" value="MFS_1"/>
    <property type="match status" value="1"/>
</dbReference>
<keyword evidence="5 6" id="KW-0472">Membrane</keyword>
<evidence type="ECO:0000313" key="8">
    <source>
        <dbReference type="EMBL" id="MBC3536830.1"/>
    </source>
</evidence>
<feature type="transmembrane region" description="Helical" evidence="6">
    <location>
        <begin position="144"/>
        <end position="164"/>
    </location>
</feature>
<evidence type="ECO:0000256" key="6">
    <source>
        <dbReference type="SAM" id="Phobius"/>
    </source>
</evidence>
<dbReference type="PANTHER" id="PTHR11662">
    <property type="entry name" value="SOLUTE CARRIER FAMILY 17"/>
    <property type="match status" value="1"/>
</dbReference>
<feature type="transmembrane region" description="Helical" evidence="6">
    <location>
        <begin position="305"/>
        <end position="323"/>
    </location>
</feature>
<feature type="transmembrane region" description="Helical" evidence="6">
    <location>
        <begin position="107"/>
        <end position="132"/>
    </location>
</feature>
<gene>
    <name evidence="8" type="ORF">H8J70_06170</name>
</gene>
<sequence>MADLQNIPAKRWIRIIPPTILVYIFGFMDRTNIGFAMAGGMNEALQMTATLSGLAAGIFFIGYMVLQVPGGHIAETGNAKKFIAISILAWSIMCTSLGFVQTSTQLLVLRFLIGVAEGGVWPAILVIIAHWFPQSERGRANSYFIMNIAIASIITGPVSGWLVTTYGWRSVFLVEGAVSFLLIFVWWPLISNRPSEAKWISKEEREYLETTLAAEQNEISGEDNTPSTLSAILGSVNMWKLILIYFAYQTGIYGFAMWLPTILRDLTQTGMTSIGFLSTIPYFACMIGLYVFGHLSDKSGNRKKYVALPLLGFALCFLAAAFLRENTWVSFAFLCGCGLFLQCASGIFWTIPTMLFPAKVAGDSVGVINALGNLGGFVGPFIVGWLTTQFMSVFAGVYFLAAMLAFGFILTLTLPKKTEGVQE</sequence>
<dbReference type="EMBL" id="JACOGK010000015">
    <property type="protein sequence ID" value="MBC3536830.1"/>
    <property type="molecule type" value="Genomic_DNA"/>
</dbReference>
<evidence type="ECO:0000256" key="2">
    <source>
        <dbReference type="ARBA" id="ARBA00022448"/>
    </source>
</evidence>
<dbReference type="Gene3D" id="1.20.1250.20">
    <property type="entry name" value="MFS general substrate transporter like domains"/>
    <property type="match status" value="2"/>
</dbReference>
<comment type="caution">
    <text evidence="8">The sequence shown here is derived from an EMBL/GenBank/DDBJ whole genome shotgun (WGS) entry which is preliminary data.</text>
</comment>
<feature type="domain" description="Major facilitator superfamily (MFS) profile" evidence="7">
    <location>
        <begin position="15"/>
        <end position="419"/>
    </location>
</feature>
<proteinExistence type="predicted"/>
<keyword evidence="4 6" id="KW-1133">Transmembrane helix</keyword>
<name>A0ABR6VHQ0_9FIRM</name>
<evidence type="ECO:0000256" key="5">
    <source>
        <dbReference type="ARBA" id="ARBA00023136"/>
    </source>
</evidence>
<dbReference type="Proteomes" id="UP000606870">
    <property type="component" value="Unassembled WGS sequence"/>
</dbReference>
<organism evidence="8 9">
    <name type="scientific">Megasphaera hominis</name>
    <dbReference type="NCBI Taxonomy" id="159836"/>
    <lineage>
        <taxon>Bacteria</taxon>
        <taxon>Bacillati</taxon>
        <taxon>Bacillota</taxon>
        <taxon>Negativicutes</taxon>
        <taxon>Veillonellales</taxon>
        <taxon>Veillonellaceae</taxon>
        <taxon>Megasphaera</taxon>
    </lineage>
</organism>
<evidence type="ECO:0000256" key="1">
    <source>
        <dbReference type="ARBA" id="ARBA00004651"/>
    </source>
</evidence>
<protein>
    <submittedName>
        <fullName evidence="8">MFS transporter</fullName>
    </submittedName>
</protein>
<dbReference type="PROSITE" id="PS50850">
    <property type="entry name" value="MFS"/>
    <property type="match status" value="1"/>
</dbReference>
<feature type="transmembrane region" description="Helical" evidence="6">
    <location>
        <begin position="12"/>
        <end position="28"/>
    </location>
</feature>
<dbReference type="SUPFAM" id="SSF103473">
    <property type="entry name" value="MFS general substrate transporter"/>
    <property type="match status" value="1"/>
</dbReference>
<feature type="transmembrane region" description="Helical" evidence="6">
    <location>
        <begin position="242"/>
        <end position="262"/>
    </location>
</feature>
<dbReference type="InterPro" id="IPR036259">
    <property type="entry name" value="MFS_trans_sf"/>
</dbReference>
<feature type="transmembrane region" description="Helical" evidence="6">
    <location>
        <begin position="329"/>
        <end position="355"/>
    </location>
</feature>
<reference evidence="8 9" key="1">
    <citation type="submission" date="2020-08" db="EMBL/GenBank/DDBJ databases">
        <authorList>
            <person name="Liu C."/>
            <person name="Sun Q."/>
        </authorList>
    </citation>
    <scope>NUCLEOTIDE SEQUENCE [LARGE SCALE GENOMIC DNA]</scope>
    <source>
        <strain evidence="8 9">NSJ-59</strain>
    </source>
</reference>
<keyword evidence="9" id="KW-1185">Reference proteome</keyword>
<feature type="transmembrane region" description="Helical" evidence="6">
    <location>
        <begin position="82"/>
        <end position="101"/>
    </location>
</feature>
<comment type="subcellular location">
    <subcellularLocation>
        <location evidence="1">Cell membrane</location>
        <topology evidence="1">Multi-pass membrane protein</topology>
    </subcellularLocation>
</comment>
<evidence type="ECO:0000256" key="4">
    <source>
        <dbReference type="ARBA" id="ARBA00022989"/>
    </source>
</evidence>